<dbReference type="EMBL" id="JANCYW010000003">
    <property type="protein sequence ID" value="KAK4535117.1"/>
    <property type="molecule type" value="Genomic_DNA"/>
</dbReference>
<dbReference type="Gene3D" id="3.30.70.580">
    <property type="entry name" value="Pseudouridine synthase I, catalytic domain, N-terminal subdomain"/>
    <property type="match status" value="1"/>
</dbReference>
<dbReference type="AlphaFoldDB" id="A0AAV9IS83"/>
<dbReference type="SUPFAM" id="SSF55120">
    <property type="entry name" value="Pseudouridine synthase"/>
    <property type="match status" value="1"/>
</dbReference>
<evidence type="ECO:0000256" key="3">
    <source>
        <dbReference type="ARBA" id="ARBA00023235"/>
    </source>
</evidence>
<comment type="similarity">
    <text evidence="1 4">Belongs to the tRNA pseudouridine synthase TruA family.</text>
</comment>
<gene>
    <name evidence="7" type="ORF">CDCA_CDCA03G1142</name>
</gene>
<evidence type="ECO:0000313" key="7">
    <source>
        <dbReference type="EMBL" id="KAK4535117.1"/>
    </source>
</evidence>
<evidence type="ECO:0000256" key="5">
    <source>
        <dbReference type="SAM" id="MobiDB-lite"/>
    </source>
</evidence>
<accession>A0AAV9IS83</accession>
<proteinExistence type="inferred from homology"/>
<evidence type="ECO:0000313" key="8">
    <source>
        <dbReference type="Proteomes" id="UP001301350"/>
    </source>
</evidence>
<comment type="caution">
    <text evidence="7">The sequence shown here is derived from an EMBL/GenBank/DDBJ whole genome shotgun (WGS) entry which is preliminary data.</text>
</comment>
<dbReference type="GO" id="GO:0160147">
    <property type="term" value="F:tRNA pseudouridine(38-40) synthase activity"/>
    <property type="evidence" value="ECO:0007669"/>
    <property type="project" value="UniProtKB-EC"/>
</dbReference>
<organism evidence="7 8">
    <name type="scientific">Cyanidium caldarium</name>
    <name type="common">Red alga</name>
    <dbReference type="NCBI Taxonomy" id="2771"/>
    <lineage>
        <taxon>Eukaryota</taxon>
        <taxon>Rhodophyta</taxon>
        <taxon>Bangiophyceae</taxon>
        <taxon>Cyanidiales</taxon>
        <taxon>Cyanidiaceae</taxon>
        <taxon>Cyanidium</taxon>
    </lineage>
</organism>
<dbReference type="EC" id="5.4.99.12" evidence="4"/>
<dbReference type="GO" id="GO:0003723">
    <property type="term" value="F:RNA binding"/>
    <property type="evidence" value="ECO:0007669"/>
    <property type="project" value="InterPro"/>
</dbReference>
<dbReference type="Gene3D" id="3.30.70.660">
    <property type="entry name" value="Pseudouridine synthase I, catalytic domain, C-terminal subdomain"/>
    <property type="match status" value="1"/>
</dbReference>
<evidence type="ECO:0000259" key="6">
    <source>
        <dbReference type="Pfam" id="PF01416"/>
    </source>
</evidence>
<dbReference type="Proteomes" id="UP001301350">
    <property type="component" value="Unassembled WGS sequence"/>
</dbReference>
<evidence type="ECO:0000256" key="4">
    <source>
        <dbReference type="RuleBase" id="RU003792"/>
    </source>
</evidence>
<dbReference type="InterPro" id="IPR001406">
    <property type="entry name" value="PsdUridine_synth_TruA"/>
</dbReference>
<dbReference type="HAMAP" id="MF_00171">
    <property type="entry name" value="TruA"/>
    <property type="match status" value="1"/>
</dbReference>
<sequence length="370" mass="41780">MSSLMAQGCLPPCALPFISPLSPLHPRCRRRRPRRRDQMTLEPPPPPPQRYRAVVSYDGTRFYGFQLQKGVAHRPTIQGALERVLQRRFGFPSPPVRVTGASRTDAGVHARGQVVHFDAPPSHYARLGDANYAAELEYVLNRLLPDEVRVRALRPAPPPTWCWIRRGDPLRLQRVQRLLPWSATHSATSKQYTYRILLGAVSDPLLGRFAHHERWPLRRYDALFALMRAWQGQHDFGAFAHPAAVQEQQRIASPRGTVRCIHQSTAQVVTEFGVPDVLHLHFHLDGALRHMLRNMVGTLLAVACGRLELEEALACLHGGVAQRERLRQRIRVAPARGLCLDRVHYPDGYPGVHAAEMREAPSRLSVPVKS</sequence>
<comment type="catalytic activity">
    <reaction evidence="4">
        <text>uridine(38/39/40) in tRNA = pseudouridine(38/39/40) in tRNA</text>
        <dbReference type="Rhea" id="RHEA:22376"/>
        <dbReference type="Rhea" id="RHEA-COMP:10085"/>
        <dbReference type="Rhea" id="RHEA-COMP:10087"/>
        <dbReference type="ChEBI" id="CHEBI:65314"/>
        <dbReference type="ChEBI" id="CHEBI:65315"/>
        <dbReference type="EC" id="5.4.99.12"/>
    </reaction>
</comment>
<evidence type="ECO:0000256" key="1">
    <source>
        <dbReference type="ARBA" id="ARBA00009375"/>
    </source>
</evidence>
<feature type="compositionally biased region" description="Basic residues" evidence="5">
    <location>
        <begin position="26"/>
        <end position="35"/>
    </location>
</feature>
<dbReference type="InterPro" id="IPR020094">
    <property type="entry name" value="TruA/RsuA/RluB/E/F_N"/>
</dbReference>
<dbReference type="GO" id="GO:0031119">
    <property type="term" value="P:tRNA pseudouridine synthesis"/>
    <property type="evidence" value="ECO:0007669"/>
    <property type="project" value="TreeGrafter"/>
</dbReference>
<reference evidence="7 8" key="1">
    <citation type="submission" date="2022-07" db="EMBL/GenBank/DDBJ databases">
        <title>Genome-wide signatures of adaptation to extreme environments.</title>
        <authorList>
            <person name="Cho C.H."/>
            <person name="Yoon H.S."/>
        </authorList>
    </citation>
    <scope>NUCLEOTIDE SEQUENCE [LARGE SCALE GENOMIC DNA]</scope>
    <source>
        <strain evidence="7 8">DBV 063 E5</strain>
    </source>
</reference>
<dbReference type="Pfam" id="PF01416">
    <property type="entry name" value="PseudoU_synth_1"/>
    <property type="match status" value="2"/>
</dbReference>
<name>A0AAV9IS83_CYACA</name>
<feature type="domain" description="Pseudouridine synthase I TruA alpha/beta" evidence="6">
    <location>
        <begin position="228"/>
        <end position="346"/>
    </location>
</feature>
<protein>
    <recommendedName>
        <fullName evidence="4">tRNA pseudouridine synthase</fullName>
        <ecNumber evidence="4">5.4.99.12</ecNumber>
    </recommendedName>
</protein>
<keyword evidence="8" id="KW-1185">Reference proteome</keyword>
<keyword evidence="2 4" id="KW-0819">tRNA processing</keyword>
<dbReference type="PANTHER" id="PTHR11142">
    <property type="entry name" value="PSEUDOURIDYLATE SYNTHASE"/>
    <property type="match status" value="1"/>
</dbReference>
<keyword evidence="3 4" id="KW-0413">Isomerase</keyword>
<evidence type="ECO:0000256" key="2">
    <source>
        <dbReference type="ARBA" id="ARBA00022694"/>
    </source>
</evidence>
<feature type="region of interest" description="Disordered" evidence="5">
    <location>
        <begin position="24"/>
        <end position="49"/>
    </location>
</feature>
<dbReference type="PANTHER" id="PTHR11142:SF0">
    <property type="entry name" value="TRNA PSEUDOURIDINE SYNTHASE-LIKE 1"/>
    <property type="match status" value="1"/>
</dbReference>
<dbReference type="InterPro" id="IPR020095">
    <property type="entry name" value="PsdUridine_synth_TruA_C"/>
</dbReference>
<dbReference type="InterPro" id="IPR020097">
    <property type="entry name" value="PsdUridine_synth_TruA_a/b_dom"/>
</dbReference>
<feature type="domain" description="Pseudouridine synthase I TruA alpha/beta" evidence="6">
    <location>
        <begin position="53"/>
        <end position="117"/>
    </location>
</feature>
<dbReference type="InterPro" id="IPR020103">
    <property type="entry name" value="PsdUridine_synth_cat_dom_sf"/>
</dbReference>